<dbReference type="InParanoid" id="A0A1J7J788"/>
<reference evidence="1 2" key="1">
    <citation type="submission" date="2016-10" db="EMBL/GenBank/DDBJ databases">
        <title>Draft genome sequence of Coniochaeta ligniaria NRRL30616, a lignocellulolytic fungus for bioabatement of inhibitors in plant biomass hydrolysates.</title>
        <authorList>
            <consortium name="DOE Joint Genome Institute"/>
            <person name="Jimenez D.J."/>
            <person name="Hector R.E."/>
            <person name="Riley R."/>
            <person name="Sun H."/>
            <person name="Grigoriev I.V."/>
            <person name="Van Elsas J.D."/>
            <person name="Nichols N.N."/>
        </authorList>
    </citation>
    <scope>NUCLEOTIDE SEQUENCE [LARGE SCALE GENOMIC DNA]</scope>
    <source>
        <strain evidence="1 2">NRRL 30616</strain>
    </source>
</reference>
<sequence>MQTGVRAPLITSVLAVQPTDLADFRSLTIGLPHLQNPRPPEIRVLLQIVFRRPSQVYLTSRDQALTTTSTRHLKFIHHDQAP</sequence>
<name>A0A1J7J788_9PEZI</name>
<accession>A0A1J7J788</accession>
<keyword evidence="2" id="KW-1185">Reference proteome</keyword>
<dbReference type="EMBL" id="KV875107">
    <property type="protein sequence ID" value="OIW23370.1"/>
    <property type="molecule type" value="Genomic_DNA"/>
</dbReference>
<evidence type="ECO:0000313" key="2">
    <source>
        <dbReference type="Proteomes" id="UP000182658"/>
    </source>
</evidence>
<proteinExistence type="predicted"/>
<protein>
    <submittedName>
        <fullName evidence="1">Uncharacterized protein</fullName>
    </submittedName>
</protein>
<dbReference type="AlphaFoldDB" id="A0A1J7J788"/>
<dbReference type="Proteomes" id="UP000182658">
    <property type="component" value="Unassembled WGS sequence"/>
</dbReference>
<gene>
    <name evidence="1" type="ORF">CONLIGDRAFT_142459</name>
</gene>
<organism evidence="1 2">
    <name type="scientific">Coniochaeta ligniaria NRRL 30616</name>
    <dbReference type="NCBI Taxonomy" id="1408157"/>
    <lineage>
        <taxon>Eukaryota</taxon>
        <taxon>Fungi</taxon>
        <taxon>Dikarya</taxon>
        <taxon>Ascomycota</taxon>
        <taxon>Pezizomycotina</taxon>
        <taxon>Sordariomycetes</taxon>
        <taxon>Sordariomycetidae</taxon>
        <taxon>Coniochaetales</taxon>
        <taxon>Coniochaetaceae</taxon>
        <taxon>Coniochaeta</taxon>
    </lineage>
</organism>
<evidence type="ECO:0000313" key="1">
    <source>
        <dbReference type="EMBL" id="OIW23370.1"/>
    </source>
</evidence>